<dbReference type="STRING" id="400727.A0A2T7PXF2"/>
<feature type="region of interest" description="Disordered" evidence="2">
    <location>
        <begin position="1075"/>
        <end position="1184"/>
    </location>
</feature>
<feature type="compositionally biased region" description="Polar residues" evidence="2">
    <location>
        <begin position="1759"/>
        <end position="1772"/>
    </location>
</feature>
<feature type="region of interest" description="Disordered" evidence="2">
    <location>
        <begin position="599"/>
        <end position="623"/>
    </location>
</feature>
<feature type="compositionally biased region" description="Polar residues" evidence="2">
    <location>
        <begin position="709"/>
        <end position="738"/>
    </location>
</feature>
<accession>A0A2T7PXF2</accession>
<feature type="compositionally biased region" description="Basic and acidic residues" evidence="2">
    <location>
        <begin position="2184"/>
        <end position="2198"/>
    </location>
</feature>
<feature type="region of interest" description="Disordered" evidence="2">
    <location>
        <begin position="709"/>
        <end position="750"/>
    </location>
</feature>
<protein>
    <recommendedName>
        <fullName evidence="5">Nck-associated protein 5 C-terminal domain-containing protein</fullName>
    </recommendedName>
</protein>
<comment type="caution">
    <text evidence="3">The sequence shown here is derived from an EMBL/GenBank/DDBJ whole genome shotgun (WGS) entry which is preliminary data.</text>
</comment>
<keyword evidence="1" id="KW-0175">Coiled coil</keyword>
<feature type="region of interest" description="Disordered" evidence="2">
    <location>
        <begin position="1690"/>
        <end position="1710"/>
    </location>
</feature>
<dbReference type="EMBL" id="PZQS01000001">
    <property type="protein sequence ID" value="PVD38111.1"/>
    <property type="molecule type" value="Genomic_DNA"/>
</dbReference>
<feature type="compositionally biased region" description="Basic and acidic residues" evidence="2">
    <location>
        <begin position="1075"/>
        <end position="1085"/>
    </location>
</feature>
<feature type="compositionally biased region" description="Basic residues" evidence="2">
    <location>
        <begin position="2140"/>
        <end position="2152"/>
    </location>
</feature>
<feature type="region of interest" description="Disordered" evidence="2">
    <location>
        <begin position="1750"/>
        <end position="1776"/>
    </location>
</feature>
<feature type="compositionally biased region" description="Low complexity" evidence="2">
    <location>
        <begin position="1316"/>
        <end position="1330"/>
    </location>
</feature>
<dbReference type="InterPro" id="IPR026163">
    <property type="entry name" value="Nckap5l"/>
</dbReference>
<dbReference type="PANTHER" id="PTHR21740:SF8">
    <property type="entry name" value="NCK-ASSOCIATED PROTEIN 5"/>
    <property type="match status" value="1"/>
</dbReference>
<feature type="compositionally biased region" description="Low complexity" evidence="2">
    <location>
        <begin position="2204"/>
        <end position="2231"/>
    </location>
</feature>
<gene>
    <name evidence="3" type="ORF">C0Q70_00722</name>
</gene>
<dbReference type="PANTHER" id="PTHR21740">
    <property type="entry name" value="NCK-ASSOCIATED PROTEIN 5"/>
    <property type="match status" value="1"/>
</dbReference>
<feature type="compositionally biased region" description="Low complexity" evidence="2">
    <location>
        <begin position="316"/>
        <end position="327"/>
    </location>
</feature>
<dbReference type="Proteomes" id="UP000245119">
    <property type="component" value="Linkage Group LG1"/>
</dbReference>
<feature type="compositionally biased region" description="Polar residues" evidence="2">
    <location>
        <begin position="1148"/>
        <end position="1163"/>
    </location>
</feature>
<organism evidence="3 4">
    <name type="scientific">Pomacea canaliculata</name>
    <name type="common">Golden apple snail</name>
    <dbReference type="NCBI Taxonomy" id="400727"/>
    <lineage>
        <taxon>Eukaryota</taxon>
        <taxon>Metazoa</taxon>
        <taxon>Spiralia</taxon>
        <taxon>Lophotrochozoa</taxon>
        <taxon>Mollusca</taxon>
        <taxon>Gastropoda</taxon>
        <taxon>Caenogastropoda</taxon>
        <taxon>Architaenioglossa</taxon>
        <taxon>Ampullarioidea</taxon>
        <taxon>Ampullariidae</taxon>
        <taxon>Pomacea</taxon>
    </lineage>
</organism>
<feature type="region of interest" description="Disordered" evidence="2">
    <location>
        <begin position="657"/>
        <end position="684"/>
    </location>
</feature>
<feature type="region of interest" description="Disordered" evidence="2">
    <location>
        <begin position="1827"/>
        <end position="1848"/>
    </location>
</feature>
<name>A0A2T7PXF2_POMCA</name>
<feature type="compositionally biased region" description="Basic and acidic residues" evidence="2">
    <location>
        <begin position="2118"/>
        <end position="2128"/>
    </location>
</feature>
<feature type="region of interest" description="Disordered" evidence="2">
    <location>
        <begin position="1286"/>
        <end position="1332"/>
    </location>
</feature>
<feature type="region of interest" description="Disordered" evidence="2">
    <location>
        <begin position="283"/>
        <end position="302"/>
    </location>
</feature>
<dbReference type="GO" id="GO:0001578">
    <property type="term" value="P:microtubule bundle formation"/>
    <property type="evidence" value="ECO:0007669"/>
    <property type="project" value="TreeGrafter"/>
</dbReference>
<feature type="compositionally biased region" description="Polar residues" evidence="2">
    <location>
        <begin position="1622"/>
        <end position="1637"/>
    </location>
</feature>
<evidence type="ECO:0000256" key="1">
    <source>
        <dbReference type="SAM" id="Coils"/>
    </source>
</evidence>
<feature type="region of interest" description="Disordered" evidence="2">
    <location>
        <begin position="916"/>
        <end position="958"/>
    </location>
</feature>
<dbReference type="GO" id="GO:0007019">
    <property type="term" value="P:microtubule depolymerization"/>
    <property type="evidence" value="ECO:0007669"/>
    <property type="project" value="TreeGrafter"/>
</dbReference>
<evidence type="ECO:0000313" key="3">
    <source>
        <dbReference type="EMBL" id="PVD38111.1"/>
    </source>
</evidence>
<evidence type="ECO:0000256" key="2">
    <source>
        <dbReference type="SAM" id="MobiDB-lite"/>
    </source>
</evidence>
<sequence length="2231" mass="243894">MEGYFRAHEFSGDKDKMNHRLYASARECCRLGRKESRRDWREGVMKELERERMLRVDTEQRLHEMRVESDSCRARLQALQDEFRKMEEMVQEMLQYKTKIDQLKQEKTNLTVTYENNLQKCRNHISRLERENMMLLNQVKKMESQLHGKGDERDKSRLLLERLKMVEAENSSLVLENEQQRQQYEKCLDQIANQVVQALLAQKTLREECMKLQQRVQDLELQNQQLNHMFQQRVRFPSDSALQHLSCSNSTYVCQTAAGSGEVTSAQFLQGSAASLQSMCSETQMFDDSPGQPQMSTPPPWLRDRLELLPLDDDVSLSSSSSGSPSSPTTPATFQDRPTISMSAILVPGMTTKIETEFPATNSSPKVKRINVFERGTRSLERRRGGFAPLSYAAGPGRGNSGSVRLQRKTRLHQVSSDAQTGIPHLQNGVQLVTGGKQAKPKADVPESATVSPRLFCQGVEGLTKLATPGASSSADHAVGGQPNVAADSTSKLLNFSSLIIDKVKLRRKNSAASGDDAVHAAYCTPMRNSLPPSVPFHSQYYYDYSDEDSDSRPVSRICSSASTVSLSELLDTSGEAELPLDEDFFSDWSSVYLSPQHKLSNRPSNIHSLSVQEPSPCSQENGLQKTLEAQGEITVSESSSEKKKCTESKAAPIADCEPSSYRKPEAPRSACKTSLGTSEGPRVKDCRDLNTIAAARVDIVNCMAGNSKSSSNAFDSGQGISEAMSSTHDTLVKQTESPSEKGAASKNVKAEKAEVNTVSVFKSVTEVQLPTKQTGVLLNGSTLNLKAGLRDCSPSNTSQHFVENASPQVTEARDGCVKARDKNVESNCSIRNDIPFCRDLVTSVISCDALGTTTKLKSQPLTGEEKSRVCRPDHLILAPADKHFNFHGFTSSSSCSSEENSSLIFLPTKHIRGTSPPGVCGAKESSEASPLYNPDSAKANKIPPPVPQKPSRISPDAATKSVPQVVLPKGSLAAGDPGGSVCGSETVGKFPASTTLTVGFMTCPQMQIQHLSSDDHDSVQDFVNLLVKDMKERVARHTEWSTISSSTSSTTTTVSSAGTLAYCKSLDSSFESLRAERSGSKDDGYSTMSSDIHPNAMDRYAFPDSSGGKPSVEGTSSGKKVSEREQSHMQEGASISMRDKSFETSDQDSAMETSTHSMDTRTSSQSLSSQVSSSSGDNALSPVSKVTRMARFFEEEAGKTCRSNQQRPGSCALSSPLSPTLSSVGTPDSSLCLSPSSSQSPCSVVQPSIPCTMAMRSSLHSFVPQSGESGLSYAGVHSPLSVPFHSPASSGKVHLQRTQDELKCEPGPLQSGLPHPHTASSSDSSTPSDVLVACPLNDKQLQSSPDILQYQLHSVCDSVRLLPSPNLSLPMNSTSRRENVMSWPPCKQNTSLAGLSSNRSHTDNPSASAHWEPALLHVSEEKFLDDIPEESSDEWENLNLWEKPQLGSLYDEMMSGSWDSSKVLERSASVSEVDCRSRILCAQERASLQHSADKIFLDETEINQRVAVLLGRTLGSAEDDLDSETETAQQIMDLKKTLMSKCLPSLPKWKPQETVEKLKKNSTPSPSSIQKMDGISAEDWLLKFTKEEIEKHTSGSLRLDVNMVGEGLGKYFGNRGENERSQTSGESDFCYNSQDSEPIVEGQGPVSAEDADSSECSARSPVEEQKQFNSQFYSLCLVESSRSLSSSVASFDHDHDREHEGDDQFQPPISHPSFLINEIKSKEFDDIARQIASLSRTVDELSRSLNSLNSAGSGGSNQDLRASSLNHNGSEAVSDAGATKQECIDGYHWVDDEFYLTSCGGEVIIGSATFLEEGLHGYCEDGAGEEGGLFHSNDDDDEDDNSDHVGHMDASDDFFTIRMPLNTVLSNNCQFQSKKGLTERELLLNRLTQFRYNSDGQLDQQDTGVDEACMGWRMENSVSHASLSGQERDYAGNSLIDKETRTNLLGSVLASGGESNDSLSSDIGLDHMMCQRLIGRKGKLDVVRIALQKPRPVLDFSKFFIHFGKPEQEAVAAFDFLEDISTSESGSENPSDPMSRRSCNANHVLSKETLLRQAAAAGHLSSACNAPRLFSGSDFTKFCVPKDNAGNMVPQHHPHNDTYQCQPQVHLGHHHHQQQQVERRRTLDTPKDGGATTSSTPPLRRRKMRQRRRRAELRLASNRGGDGLSPKSGAVKTRTGTKAIRSRRGERMHGEWPDLKQAEPAMSTLSLSSDSCCDGSSSSSSPSVTDLTKF</sequence>
<feature type="region of interest" description="Disordered" evidence="2">
    <location>
        <begin position="314"/>
        <end position="339"/>
    </location>
</feature>
<feature type="compositionally biased region" description="Low complexity" evidence="2">
    <location>
        <begin position="1164"/>
        <end position="1176"/>
    </location>
</feature>
<dbReference type="OrthoDB" id="8930856at2759"/>
<evidence type="ECO:0008006" key="5">
    <source>
        <dbReference type="Google" id="ProtNLM"/>
    </source>
</evidence>
<evidence type="ECO:0000313" key="4">
    <source>
        <dbReference type="Proteomes" id="UP000245119"/>
    </source>
</evidence>
<feature type="region of interest" description="Disordered" evidence="2">
    <location>
        <begin position="2107"/>
        <end position="2231"/>
    </location>
</feature>
<feature type="compositionally biased region" description="Polar residues" evidence="2">
    <location>
        <begin position="283"/>
        <end position="295"/>
    </location>
</feature>
<dbReference type="GO" id="GO:0035371">
    <property type="term" value="C:microtubule plus-end"/>
    <property type="evidence" value="ECO:0007669"/>
    <property type="project" value="TreeGrafter"/>
</dbReference>
<feature type="compositionally biased region" description="Polar residues" evidence="2">
    <location>
        <begin position="329"/>
        <end position="339"/>
    </location>
</feature>
<proteinExistence type="predicted"/>
<feature type="region of interest" description="Disordered" evidence="2">
    <location>
        <begin position="1198"/>
        <end position="1225"/>
    </location>
</feature>
<feature type="region of interest" description="Disordered" evidence="2">
    <location>
        <begin position="1613"/>
        <end position="1664"/>
    </location>
</feature>
<keyword evidence="4" id="KW-1185">Reference proteome</keyword>
<feature type="compositionally biased region" description="Low complexity" evidence="2">
    <location>
        <begin position="1214"/>
        <end position="1225"/>
    </location>
</feature>
<feature type="compositionally biased region" description="Basic and acidic residues" evidence="2">
    <location>
        <begin position="1692"/>
        <end position="1703"/>
    </location>
</feature>
<reference evidence="3 4" key="1">
    <citation type="submission" date="2018-04" db="EMBL/GenBank/DDBJ databases">
        <title>The genome of golden apple snail Pomacea canaliculata provides insight into stress tolerance and invasive adaptation.</title>
        <authorList>
            <person name="Liu C."/>
            <person name="Liu B."/>
            <person name="Ren Y."/>
            <person name="Zhang Y."/>
            <person name="Wang H."/>
            <person name="Li S."/>
            <person name="Jiang F."/>
            <person name="Yin L."/>
            <person name="Zhang G."/>
            <person name="Qian W."/>
            <person name="Fan W."/>
        </authorList>
    </citation>
    <scope>NUCLEOTIDE SEQUENCE [LARGE SCALE GENOMIC DNA]</scope>
    <source>
        <strain evidence="3">SZHN2017</strain>
        <tissue evidence="3">Muscle</tissue>
    </source>
</reference>
<feature type="coiled-coil region" evidence="1">
    <location>
        <begin position="62"/>
        <end position="229"/>
    </location>
</feature>